<gene>
    <name evidence="1" type="ordered locus">SM11_chr0942</name>
</gene>
<accession>F7X255</accession>
<evidence type="ECO:0000313" key="2">
    <source>
        <dbReference type="Proteomes" id="UP000009045"/>
    </source>
</evidence>
<sequence length="43" mass="5036">MDLIDQYMLVAEQNNGDLDELREDIISALELRLIALREEMNND</sequence>
<dbReference type="EMBL" id="CP001830">
    <property type="protein sequence ID" value="AEH78219.1"/>
    <property type="molecule type" value="Genomic_DNA"/>
</dbReference>
<name>F7X255_SINMM</name>
<proteinExistence type="predicted"/>
<dbReference type="PATRIC" id="fig|707241.3.peg.988"/>
<dbReference type="KEGG" id="smx:SM11_chr0942"/>
<reference evidence="1 2" key="1">
    <citation type="journal article" date="2011" name="J. Biotechnol.">
        <title>The complete genome sequence of the dominant Sinorhizobium meliloti field isolate SM11 extends the S. meliloti pan-genome.</title>
        <authorList>
            <person name="Schneiker-Bekel S."/>
            <person name="Wibberg D."/>
            <person name="Bekel T."/>
            <person name="Blom J."/>
            <person name="Linke B."/>
            <person name="Neuweger H."/>
            <person name="Stiens M."/>
            <person name="Vorholter F.J."/>
            <person name="Weidner S."/>
            <person name="Goesmann A."/>
            <person name="Puhler A."/>
            <person name="Schluter A."/>
        </authorList>
    </citation>
    <scope>NUCLEOTIDE SEQUENCE [LARGE SCALE GENOMIC DNA]</scope>
    <source>
        <strain evidence="1 2">SM11</strain>
    </source>
</reference>
<dbReference type="HOGENOM" id="CLU_3239687_0_0_5"/>
<dbReference type="Proteomes" id="UP000009045">
    <property type="component" value="Chromosome"/>
</dbReference>
<dbReference type="AlphaFoldDB" id="F7X255"/>
<evidence type="ECO:0000313" key="1">
    <source>
        <dbReference type="EMBL" id="AEH78219.1"/>
    </source>
</evidence>
<organism evidence="1 2">
    <name type="scientific">Sinorhizobium meliloti (strain SM11)</name>
    <dbReference type="NCBI Taxonomy" id="707241"/>
    <lineage>
        <taxon>Bacteria</taxon>
        <taxon>Pseudomonadati</taxon>
        <taxon>Pseudomonadota</taxon>
        <taxon>Alphaproteobacteria</taxon>
        <taxon>Hyphomicrobiales</taxon>
        <taxon>Rhizobiaceae</taxon>
        <taxon>Sinorhizobium/Ensifer group</taxon>
        <taxon>Sinorhizobium</taxon>
    </lineage>
</organism>
<protein>
    <submittedName>
        <fullName evidence="1">Uncharacterized protein</fullName>
    </submittedName>
</protein>